<feature type="domain" description="Baseplate J-like central" evidence="3">
    <location>
        <begin position="186"/>
        <end position="254"/>
    </location>
</feature>
<dbReference type="KEGG" id="palr:HGI30_15200"/>
<evidence type="ECO:0000259" key="4">
    <source>
        <dbReference type="Pfam" id="PF26079"/>
    </source>
</evidence>
<dbReference type="Pfam" id="PF26079">
    <property type="entry name" value="Baseplate_J_C"/>
    <property type="match status" value="1"/>
</dbReference>
<proteinExistence type="inferred from homology"/>
<dbReference type="Proteomes" id="UP000502136">
    <property type="component" value="Chromosome"/>
</dbReference>
<dbReference type="PANTHER" id="PTHR37829:SF3">
    <property type="entry name" value="PROTEIN JAYE-RELATED"/>
    <property type="match status" value="1"/>
</dbReference>
<dbReference type="InterPro" id="IPR006949">
    <property type="entry name" value="Barrel_Baseplate_J-like"/>
</dbReference>
<gene>
    <name evidence="5" type="ORF">HGI30_15200</name>
</gene>
<dbReference type="RefSeq" id="WP_168908331.1">
    <property type="nucleotide sequence ID" value="NZ_CP051428.1"/>
</dbReference>
<dbReference type="InterPro" id="IPR058531">
    <property type="entry name" value="Baseplate_J_M"/>
</dbReference>
<protein>
    <submittedName>
        <fullName evidence="5">Uncharacterized protein</fullName>
    </submittedName>
</protein>
<reference evidence="5 6" key="1">
    <citation type="submission" date="2020-04" db="EMBL/GenBank/DDBJ databases">
        <title>Novel Paenibacillus strain UniB2 isolated from commercial digestive syrup.</title>
        <authorList>
            <person name="Thorat V."/>
            <person name="Kirdat K."/>
            <person name="Tiwarekar B."/>
            <person name="Yadav A."/>
        </authorList>
    </citation>
    <scope>NUCLEOTIDE SEQUENCE [LARGE SCALE GENOMIC DNA]</scope>
    <source>
        <strain evidence="5 6">UniB2</strain>
    </source>
</reference>
<dbReference type="PANTHER" id="PTHR37829">
    <property type="entry name" value="PHAGE-LIKE ELEMENT PBSX PROTEIN XKDT"/>
    <property type="match status" value="1"/>
</dbReference>
<organism evidence="5 6">
    <name type="scientific">Paenibacillus albicereus</name>
    <dbReference type="NCBI Taxonomy" id="2726185"/>
    <lineage>
        <taxon>Bacteria</taxon>
        <taxon>Bacillati</taxon>
        <taxon>Bacillota</taxon>
        <taxon>Bacilli</taxon>
        <taxon>Bacillales</taxon>
        <taxon>Paenibacillaceae</taxon>
        <taxon>Paenibacillus</taxon>
    </lineage>
</organism>
<feature type="domain" description="Baseplate protein J-like barrel" evidence="2">
    <location>
        <begin position="86"/>
        <end position="163"/>
    </location>
</feature>
<accession>A0A6H2GZK9</accession>
<evidence type="ECO:0000313" key="6">
    <source>
        <dbReference type="Proteomes" id="UP000502136"/>
    </source>
</evidence>
<evidence type="ECO:0000259" key="2">
    <source>
        <dbReference type="Pfam" id="PF04865"/>
    </source>
</evidence>
<evidence type="ECO:0000256" key="1">
    <source>
        <dbReference type="ARBA" id="ARBA00038087"/>
    </source>
</evidence>
<evidence type="ECO:0000313" key="5">
    <source>
        <dbReference type="EMBL" id="QJC52779.1"/>
    </source>
</evidence>
<evidence type="ECO:0000259" key="3">
    <source>
        <dbReference type="Pfam" id="PF26078"/>
    </source>
</evidence>
<dbReference type="EMBL" id="CP051428">
    <property type="protein sequence ID" value="QJC52779.1"/>
    <property type="molecule type" value="Genomic_DNA"/>
</dbReference>
<dbReference type="AlphaFoldDB" id="A0A6H2GZK9"/>
<keyword evidence="6" id="KW-1185">Reference proteome</keyword>
<comment type="similarity">
    <text evidence="1">Belongs to the Mu gp47/PBSX XkdT family.</text>
</comment>
<dbReference type="Pfam" id="PF26078">
    <property type="entry name" value="Baseplate_J_M"/>
    <property type="match status" value="1"/>
</dbReference>
<dbReference type="InterPro" id="IPR052399">
    <property type="entry name" value="Phage_Baseplate_Assmbl_Protein"/>
</dbReference>
<name>A0A6H2GZK9_9BACL</name>
<dbReference type="Pfam" id="PF04865">
    <property type="entry name" value="Baseplate_J"/>
    <property type="match status" value="1"/>
</dbReference>
<dbReference type="InterPro" id="IPR058530">
    <property type="entry name" value="Baseplate_J-like_C"/>
</dbReference>
<feature type="domain" description="Baseplate J-like C-terminal" evidence="4">
    <location>
        <begin position="261"/>
        <end position="345"/>
    </location>
</feature>
<sequence length="347" mass="35591">MASSYEDILTRMLGQVASGAAKGEGTFTFDALSPVALEVAQAYEEMERMKRVRAGSAEDASDEEVNLLAAEQGLVRKPAVPAEGAVLLTGAAGVEVAAGGVVATASGTVFTIDAAASIPVSGSVMAKITALQAGFAGNVAESLIIQSSIPNVSVVNLEPTRGGEDIETNEALLARVVEKRTEPAGSGNPTQYKQLAKTVPGIDDARVIRAWAGGGTVKIILISAQKRTPGASAVAAANALIQEMATVGSVPTVVGISEVLISVSAKVTLEPGASETQVKALVQDAMTAYFKGLAFDTLIVRASRIGECILSADGVMDYTDLLVNGFSGNYQLQQDQVPVVGAINLTI</sequence>